<dbReference type="CDD" id="cd03451">
    <property type="entry name" value="FkbR2"/>
    <property type="match status" value="1"/>
</dbReference>
<dbReference type="Pfam" id="PF01575">
    <property type="entry name" value="MaoC_dehydratas"/>
    <property type="match status" value="1"/>
</dbReference>
<dbReference type="PANTHER" id="PTHR43664:SF1">
    <property type="entry name" value="BETA-METHYLMALYL-COA DEHYDRATASE"/>
    <property type="match status" value="1"/>
</dbReference>
<dbReference type="EMBL" id="WJNH01000001">
    <property type="protein sequence ID" value="MRG84839.1"/>
    <property type="molecule type" value="Genomic_DNA"/>
</dbReference>
<dbReference type="AlphaFoldDB" id="A0A6G1X1L7"/>
<dbReference type="RefSeq" id="WP_153726811.1">
    <property type="nucleotide sequence ID" value="NZ_WJNH01000001.1"/>
</dbReference>
<dbReference type="PANTHER" id="PTHR43664">
    <property type="entry name" value="MONOAMINE OXIDASE-RELATED"/>
    <property type="match status" value="1"/>
</dbReference>
<reference evidence="2 3" key="1">
    <citation type="submission" date="2019-11" db="EMBL/GenBank/DDBJ databases">
        <authorList>
            <person name="Li J."/>
        </authorList>
    </citation>
    <scope>NUCLEOTIDE SEQUENCE [LARGE SCALE GENOMIC DNA]</scope>
    <source>
        <strain evidence="2 3">J4</strain>
    </source>
</reference>
<sequence length="165" mass="18685">MAEIHTPFGRVYEDFEVGDVIKHWPGRTITAADDTIFSLLALNQHPLHIDAHYASQSQFGENLVNGTLVFSIAVGMTVNDISGAAIAMLEYENVKHLAPTFHGDTLYGHTKILDKRESKSKNDRGIVYVETVITNQREEDVMSYRRKLLIPKSEYAARPFTHKRK</sequence>
<dbReference type="InterPro" id="IPR002539">
    <property type="entry name" value="MaoC-like_dom"/>
</dbReference>
<organism evidence="2 3">
    <name type="scientific">Salinibacillus xinjiangensis</name>
    <dbReference type="NCBI Taxonomy" id="1229268"/>
    <lineage>
        <taxon>Bacteria</taxon>
        <taxon>Bacillati</taxon>
        <taxon>Bacillota</taxon>
        <taxon>Bacilli</taxon>
        <taxon>Bacillales</taxon>
        <taxon>Bacillaceae</taxon>
        <taxon>Salinibacillus</taxon>
    </lineage>
</organism>
<gene>
    <name evidence="2" type="ORF">GH754_00700</name>
</gene>
<evidence type="ECO:0000313" key="2">
    <source>
        <dbReference type="EMBL" id="MRG84839.1"/>
    </source>
</evidence>
<proteinExistence type="predicted"/>
<comment type="caution">
    <text evidence="2">The sequence shown here is derived from an EMBL/GenBank/DDBJ whole genome shotgun (WGS) entry which is preliminary data.</text>
</comment>
<dbReference type="OrthoDB" id="9801625at2"/>
<dbReference type="SUPFAM" id="SSF54637">
    <property type="entry name" value="Thioesterase/thiol ester dehydrase-isomerase"/>
    <property type="match status" value="1"/>
</dbReference>
<evidence type="ECO:0000313" key="3">
    <source>
        <dbReference type="Proteomes" id="UP000480185"/>
    </source>
</evidence>
<dbReference type="Gene3D" id="3.10.129.10">
    <property type="entry name" value="Hotdog Thioesterase"/>
    <property type="match status" value="1"/>
</dbReference>
<dbReference type="InterPro" id="IPR029069">
    <property type="entry name" value="HotDog_dom_sf"/>
</dbReference>
<protein>
    <submittedName>
        <fullName evidence="2">MaoC family dehydratase</fullName>
    </submittedName>
</protein>
<evidence type="ECO:0000259" key="1">
    <source>
        <dbReference type="Pfam" id="PF01575"/>
    </source>
</evidence>
<accession>A0A6G1X1L7</accession>
<feature type="domain" description="MaoC-like" evidence="1">
    <location>
        <begin position="17"/>
        <end position="128"/>
    </location>
</feature>
<name>A0A6G1X1L7_9BACI</name>
<keyword evidence="3" id="KW-1185">Reference proteome</keyword>
<dbReference type="Proteomes" id="UP000480185">
    <property type="component" value="Unassembled WGS sequence"/>
</dbReference>
<dbReference type="InterPro" id="IPR052342">
    <property type="entry name" value="MCH/BMMD"/>
</dbReference>